<dbReference type="Pfam" id="PF00753">
    <property type="entry name" value="Lactamase_B"/>
    <property type="match status" value="1"/>
</dbReference>
<protein>
    <submittedName>
        <fullName evidence="2">Phosphoribosyl 1,2-cyclic phosphate phosphodiesterase</fullName>
    </submittedName>
</protein>
<evidence type="ECO:0000259" key="1">
    <source>
        <dbReference type="Pfam" id="PF00753"/>
    </source>
</evidence>
<dbReference type="SUPFAM" id="SSF56281">
    <property type="entry name" value="Metallo-hydrolase/oxidoreductase"/>
    <property type="match status" value="1"/>
</dbReference>
<organism evidence="2 3">
    <name type="scientific">Kineothrix alysoides</name>
    <dbReference type="NCBI Taxonomy" id="1469948"/>
    <lineage>
        <taxon>Bacteria</taxon>
        <taxon>Bacillati</taxon>
        <taxon>Bacillota</taxon>
        <taxon>Clostridia</taxon>
        <taxon>Lachnospirales</taxon>
        <taxon>Lachnospiraceae</taxon>
        <taxon>Kineothrix</taxon>
    </lineage>
</organism>
<evidence type="ECO:0000313" key="2">
    <source>
        <dbReference type="EMBL" id="TCL60509.1"/>
    </source>
</evidence>
<dbReference type="AlphaFoldDB" id="A0A4R1R4W4"/>
<dbReference type="InterPro" id="IPR036866">
    <property type="entry name" value="RibonucZ/Hydroxyglut_hydro"/>
</dbReference>
<proteinExistence type="predicted"/>
<dbReference type="EMBL" id="SLUO01000002">
    <property type="protein sequence ID" value="TCL60509.1"/>
    <property type="molecule type" value="Genomic_DNA"/>
</dbReference>
<comment type="caution">
    <text evidence="2">The sequence shown here is derived from an EMBL/GenBank/DDBJ whole genome shotgun (WGS) entry which is preliminary data.</text>
</comment>
<dbReference type="PANTHER" id="PTHR42663">
    <property type="entry name" value="HYDROLASE C777.06C-RELATED-RELATED"/>
    <property type="match status" value="1"/>
</dbReference>
<dbReference type="Gene3D" id="3.60.15.10">
    <property type="entry name" value="Ribonuclease Z/Hydroxyacylglutathione hydrolase-like"/>
    <property type="match status" value="1"/>
</dbReference>
<dbReference type="PANTHER" id="PTHR42663:SF6">
    <property type="entry name" value="HYDROLASE C777.06C-RELATED"/>
    <property type="match status" value="1"/>
</dbReference>
<name>A0A4R1R4W4_9FIRM</name>
<dbReference type="RefSeq" id="WP_031389024.1">
    <property type="nucleotide sequence ID" value="NZ_JPNB01000001.1"/>
</dbReference>
<keyword evidence="3" id="KW-1185">Reference proteome</keyword>
<sequence>MKLKIIGSGGCVSIPRPLCQCSICTEARKKGFPYARCGCSLYIEDVNILIDSPEDIAYALNNADIKNIDYILYSHIDPDHTMGMRVIEQLRLDWLANSIGTNCKNPITVASLPPIIKDLKCQGTKYGSALDYYESMNLINIRAFSDIDLASLHIDLVPVDESARVTVFVFTEGLHKVIYAPCDVKPFPENDIFMDADCLIIGDTIVADILKGGFVLGKDNPLRDELFVMDEVIGLKNKYHIKRVIITHLEEDWGKSYDDYRNLQKQLDGIEFAYDGLEIIF</sequence>
<accession>A0A4R1R4W4</accession>
<dbReference type="OrthoDB" id="9781189at2"/>
<dbReference type="InterPro" id="IPR001279">
    <property type="entry name" value="Metallo-B-lactamas"/>
</dbReference>
<reference evidence="2 3" key="1">
    <citation type="submission" date="2019-03" db="EMBL/GenBank/DDBJ databases">
        <title>Genomic Encyclopedia of Type Strains, Phase IV (KMG-IV): sequencing the most valuable type-strain genomes for metagenomic binning, comparative biology and taxonomic classification.</title>
        <authorList>
            <person name="Goeker M."/>
        </authorList>
    </citation>
    <scope>NUCLEOTIDE SEQUENCE [LARGE SCALE GENOMIC DNA]</scope>
    <source>
        <strain evidence="2 3">DSM 100556</strain>
    </source>
</reference>
<dbReference type="Proteomes" id="UP000295718">
    <property type="component" value="Unassembled WGS sequence"/>
</dbReference>
<feature type="domain" description="Metallo-beta-lactamase" evidence="1">
    <location>
        <begin position="44"/>
        <end position="87"/>
    </location>
</feature>
<gene>
    <name evidence="2" type="ORF">EDD76_102207</name>
</gene>
<dbReference type="STRING" id="1469948.GCA_000732725_00242"/>
<evidence type="ECO:0000313" key="3">
    <source>
        <dbReference type="Proteomes" id="UP000295718"/>
    </source>
</evidence>